<dbReference type="RefSeq" id="WP_204697413.1">
    <property type="nucleotide sequence ID" value="NZ_JAFBEC010000005.1"/>
</dbReference>
<evidence type="ECO:0000313" key="3">
    <source>
        <dbReference type="Proteomes" id="UP000741863"/>
    </source>
</evidence>
<feature type="transmembrane region" description="Helical" evidence="1">
    <location>
        <begin position="138"/>
        <end position="158"/>
    </location>
</feature>
<dbReference type="Proteomes" id="UP000741863">
    <property type="component" value="Unassembled WGS sequence"/>
</dbReference>
<feature type="transmembrane region" description="Helical" evidence="1">
    <location>
        <begin position="28"/>
        <end position="46"/>
    </location>
</feature>
<keyword evidence="1" id="KW-0472">Membrane</keyword>
<dbReference type="EMBL" id="JAFBEC010000005">
    <property type="protein sequence ID" value="MBM7632935.1"/>
    <property type="molecule type" value="Genomic_DNA"/>
</dbReference>
<evidence type="ECO:0000313" key="2">
    <source>
        <dbReference type="EMBL" id="MBM7632935.1"/>
    </source>
</evidence>
<keyword evidence="1" id="KW-1133">Transmembrane helix</keyword>
<reference evidence="2 3" key="1">
    <citation type="submission" date="2021-01" db="EMBL/GenBank/DDBJ databases">
        <title>Genomic Encyclopedia of Type Strains, Phase IV (KMG-IV): sequencing the most valuable type-strain genomes for metagenomic binning, comparative biology and taxonomic classification.</title>
        <authorList>
            <person name="Goeker M."/>
        </authorList>
    </citation>
    <scope>NUCLEOTIDE SEQUENCE [LARGE SCALE GENOMIC DNA]</scope>
    <source>
        <strain evidence="2 3">DSM 25540</strain>
    </source>
</reference>
<proteinExistence type="predicted"/>
<evidence type="ECO:0000256" key="1">
    <source>
        <dbReference type="SAM" id="Phobius"/>
    </source>
</evidence>
<keyword evidence="3" id="KW-1185">Reference proteome</keyword>
<feature type="transmembrane region" description="Helical" evidence="1">
    <location>
        <begin position="58"/>
        <end position="77"/>
    </location>
</feature>
<protein>
    <submittedName>
        <fullName evidence="2">Asparagine N-glycosylation enzyme membrane subunit Stt3</fullName>
    </submittedName>
</protein>
<comment type="caution">
    <text evidence="2">The sequence shown here is derived from an EMBL/GenBank/DDBJ whole genome shotgun (WGS) entry which is preliminary data.</text>
</comment>
<organism evidence="2 3">
    <name type="scientific">Geomicrobium sediminis</name>
    <dbReference type="NCBI Taxonomy" id="1347788"/>
    <lineage>
        <taxon>Bacteria</taxon>
        <taxon>Bacillati</taxon>
        <taxon>Bacillota</taxon>
        <taxon>Bacilli</taxon>
        <taxon>Bacillales</taxon>
        <taxon>Geomicrobium</taxon>
    </lineage>
</organism>
<accession>A0ABS2PD03</accession>
<gene>
    <name evidence="2" type="ORF">JOD17_002029</name>
</gene>
<sequence length="165" mass="18519">MKTMLDFLRNSIRLPQKEAVFTLNREGFGLPIVFLCFILLLVSLPLGVQMALSGENMAAEVALPIFLVFFFFVYYPFFVLSVLIPLAAITLLALLVAKFAHRKMNFFMLYKIAAFAAILPVIGLGITILIGSALLETIWIGISIVYLTVILIRVVFIYPKRKSAR</sequence>
<name>A0ABS2PD03_9BACL</name>
<keyword evidence="1" id="KW-0812">Transmembrane</keyword>
<feature type="transmembrane region" description="Helical" evidence="1">
    <location>
        <begin position="112"/>
        <end position="132"/>
    </location>
</feature>